<dbReference type="GO" id="GO:0043107">
    <property type="term" value="P:type IV pilus-dependent motility"/>
    <property type="evidence" value="ECO:0007669"/>
    <property type="project" value="TreeGrafter"/>
</dbReference>
<keyword evidence="5" id="KW-1185">Reference proteome</keyword>
<dbReference type="NCBIfam" id="TIGR02532">
    <property type="entry name" value="IV_pilin_GFxxxE"/>
    <property type="match status" value="1"/>
</dbReference>
<organism evidence="4 5">
    <name type="scientific">Ferriphaselus amnicola</name>
    <dbReference type="NCBI Taxonomy" id="1188319"/>
    <lineage>
        <taxon>Bacteria</taxon>
        <taxon>Pseudomonadati</taxon>
        <taxon>Pseudomonadota</taxon>
        <taxon>Betaproteobacteria</taxon>
        <taxon>Nitrosomonadales</taxon>
        <taxon>Gallionellaceae</taxon>
        <taxon>Ferriphaselus</taxon>
    </lineage>
</organism>
<dbReference type="SUPFAM" id="SSF54523">
    <property type="entry name" value="Pili subunits"/>
    <property type="match status" value="1"/>
</dbReference>
<sequence length="135" mass="13519">MKKVQQGFTLIELMIVVAIIGILAAVAIPAYSNYTKKAKFSEVLSISESYQKAVTVCQNDLGTFTGCAHATNGIPAAPAATANLASVAVADGVVTATGTAASGGYTSVLTPALNAAGSAITWTQSGTCLAAGFCK</sequence>
<evidence type="ECO:0000256" key="3">
    <source>
        <dbReference type="SAM" id="Phobius"/>
    </source>
</evidence>
<dbReference type="OrthoDB" id="8607132at2"/>
<proteinExistence type="inferred from homology"/>
<evidence type="ECO:0000313" key="5">
    <source>
        <dbReference type="Proteomes" id="UP000033070"/>
    </source>
</evidence>
<keyword evidence="2" id="KW-0488">Methylation</keyword>
<dbReference type="PANTHER" id="PTHR30093">
    <property type="entry name" value="GENERAL SECRETION PATHWAY PROTEIN G"/>
    <property type="match status" value="1"/>
</dbReference>
<feature type="transmembrane region" description="Helical" evidence="3">
    <location>
        <begin position="7"/>
        <end position="31"/>
    </location>
</feature>
<keyword evidence="3" id="KW-0812">Transmembrane</keyword>
<keyword evidence="3" id="KW-1133">Transmembrane helix</keyword>
<accession>A0A2Z6GA69</accession>
<dbReference type="InterPro" id="IPR045584">
    <property type="entry name" value="Pilin-like"/>
</dbReference>
<evidence type="ECO:0000256" key="1">
    <source>
        <dbReference type="ARBA" id="ARBA00005233"/>
    </source>
</evidence>
<dbReference type="InterPro" id="IPR012902">
    <property type="entry name" value="N_methyl_site"/>
</dbReference>
<dbReference type="Pfam" id="PF07963">
    <property type="entry name" value="N_methyl"/>
    <property type="match status" value="1"/>
</dbReference>
<gene>
    <name evidence="4" type="ORF">OYT1_ch0837</name>
</gene>
<dbReference type="AlphaFoldDB" id="A0A2Z6GA69"/>
<dbReference type="PANTHER" id="PTHR30093:SF34">
    <property type="entry name" value="PREPILIN PEPTIDASE-DEPENDENT PROTEIN D"/>
    <property type="match status" value="1"/>
</dbReference>
<dbReference type="KEGG" id="fam:OYT1_ch0837"/>
<dbReference type="EMBL" id="AP018738">
    <property type="protein sequence ID" value="BBE50400.1"/>
    <property type="molecule type" value="Genomic_DNA"/>
</dbReference>
<protein>
    <submittedName>
        <fullName evidence="4">Fimbrial protein</fullName>
    </submittedName>
</protein>
<name>A0A2Z6GA69_9PROT</name>
<reference evidence="4 5" key="1">
    <citation type="submission" date="2018-06" db="EMBL/GenBank/DDBJ databases">
        <title>OYT1 Genome Sequencing.</title>
        <authorList>
            <person name="Kato S."/>
            <person name="Itoh T."/>
            <person name="Ohkuma M."/>
        </authorList>
    </citation>
    <scope>NUCLEOTIDE SEQUENCE [LARGE SCALE GENOMIC DNA]</scope>
    <source>
        <strain evidence="4 5">OYT1</strain>
    </source>
</reference>
<dbReference type="PROSITE" id="PS00409">
    <property type="entry name" value="PROKAR_NTER_METHYL"/>
    <property type="match status" value="1"/>
</dbReference>
<keyword evidence="3" id="KW-0472">Membrane</keyword>
<dbReference type="STRING" id="1188319.OYT1_01706"/>
<dbReference type="GO" id="GO:0044096">
    <property type="term" value="C:type IV pilus"/>
    <property type="evidence" value="ECO:0007669"/>
    <property type="project" value="TreeGrafter"/>
</dbReference>
<evidence type="ECO:0000256" key="2">
    <source>
        <dbReference type="ARBA" id="ARBA00022481"/>
    </source>
</evidence>
<dbReference type="RefSeq" id="WP_062626880.1">
    <property type="nucleotide sequence ID" value="NZ_AP018738.1"/>
</dbReference>
<dbReference type="Gene3D" id="3.30.700.10">
    <property type="entry name" value="Glycoprotein, Type 4 Pilin"/>
    <property type="match status" value="1"/>
</dbReference>
<comment type="similarity">
    <text evidence="1">Belongs to the N-Me-Phe pilin family.</text>
</comment>
<evidence type="ECO:0000313" key="4">
    <source>
        <dbReference type="EMBL" id="BBE50400.1"/>
    </source>
</evidence>
<dbReference type="Proteomes" id="UP000033070">
    <property type="component" value="Chromosome"/>
</dbReference>